<accession>I4ELA6</accession>
<dbReference type="Pfam" id="PF13814">
    <property type="entry name" value="Replic_Relax"/>
    <property type="match status" value="1"/>
</dbReference>
<dbReference type="AlphaFoldDB" id="I4ELA6"/>
<dbReference type="InterPro" id="IPR025855">
    <property type="entry name" value="Replic_Relax"/>
</dbReference>
<evidence type="ECO:0000313" key="1">
    <source>
        <dbReference type="EMBL" id="CCF85468.1"/>
    </source>
</evidence>
<gene>
    <name evidence="1" type="ORF">NITHO_500003</name>
</gene>
<sequence length="346" mass="39571">MAESTRARPTPDFSLSFADEPILLLFPTYHLLTAAQVAQLLYAKGDGSNYDPRKYASSRLKPLTDARYLQANPMPKIRRFGSTPLVYRLARRGINYLETAHGIPYGLRYHSKEGQHSYRYYEHTLSLNEFLIQVALLTRNCPDIHINALVHERLFKADPAWVRVSVSHPDGTTALQTVKLEPDAWLDLRFGNQLQQCYEIECDTGTEQRVKWQTKIASLISWVEAGAYQKRFHTDSLRFIVVVIPGESIKIRYQLTTLADQRTWASKRVDQLRAWTVDELNRLQMTAYAEFFRFGVFLPQTLSPAGLLLGESFVDLQGSPIAFLEQSLVQSQVDIQPEEEAARGYL</sequence>
<organism evidence="1 2">
    <name type="scientific">Nitrolancea hollandica Lb</name>
    <dbReference type="NCBI Taxonomy" id="1129897"/>
    <lineage>
        <taxon>Bacteria</taxon>
        <taxon>Pseudomonadati</taxon>
        <taxon>Thermomicrobiota</taxon>
        <taxon>Thermomicrobia</taxon>
        <taxon>Sphaerobacterales</taxon>
        <taxon>Sphaerobacterineae</taxon>
        <taxon>Sphaerobacteraceae</taxon>
        <taxon>Nitrolancea</taxon>
    </lineage>
</organism>
<evidence type="ECO:0000313" key="2">
    <source>
        <dbReference type="Proteomes" id="UP000004221"/>
    </source>
</evidence>
<dbReference type="OrthoDB" id="4108459at2"/>
<dbReference type="EMBL" id="CAGS01000446">
    <property type="protein sequence ID" value="CCF85468.1"/>
    <property type="molecule type" value="Genomic_DNA"/>
</dbReference>
<reference evidence="1 2" key="1">
    <citation type="journal article" date="2012" name="ISME J.">
        <title>Nitrification expanded: discovery, physiology and genomics of a nitrite-oxidizing bacterium from the phylum Chloroflexi.</title>
        <authorList>
            <person name="Sorokin D.Y."/>
            <person name="Lucker S."/>
            <person name="Vejmelkova D."/>
            <person name="Kostrikina N.A."/>
            <person name="Kleerebezem R."/>
            <person name="Rijpstra W.I."/>
            <person name="Damste J.S."/>
            <person name="Le Paslier D."/>
            <person name="Muyzer G."/>
            <person name="Wagner M."/>
            <person name="van Loosdrecht M.C."/>
            <person name="Daims H."/>
        </authorList>
    </citation>
    <scope>NUCLEOTIDE SEQUENCE [LARGE SCALE GENOMIC DNA]</scope>
    <source>
        <strain evidence="2">none</strain>
    </source>
</reference>
<name>I4ELA6_9BACT</name>
<dbReference type="RefSeq" id="WP_008480388.1">
    <property type="nucleotide sequence ID" value="NZ_CAGS01000446.1"/>
</dbReference>
<protein>
    <submittedName>
        <fullName evidence="1">Uncharacterized protein</fullName>
    </submittedName>
</protein>
<dbReference type="Proteomes" id="UP000004221">
    <property type="component" value="Unassembled WGS sequence"/>
</dbReference>
<keyword evidence="2" id="KW-1185">Reference proteome</keyword>
<proteinExistence type="predicted"/>
<comment type="caution">
    <text evidence="1">The sequence shown here is derived from an EMBL/GenBank/DDBJ whole genome shotgun (WGS) entry which is preliminary data.</text>
</comment>